<dbReference type="AlphaFoldDB" id="A0A919U353"/>
<proteinExistence type="predicted"/>
<evidence type="ECO:0000313" key="2">
    <source>
        <dbReference type="Proteomes" id="UP000642125"/>
    </source>
</evidence>
<organism evidence="1 2">
    <name type="scientific">Cellulomonas pakistanensis</name>
    <dbReference type="NCBI Taxonomy" id="992287"/>
    <lineage>
        <taxon>Bacteria</taxon>
        <taxon>Bacillati</taxon>
        <taxon>Actinomycetota</taxon>
        <taxon>Actinomycetes</taxon>
        <taxon>Micrococcales</taxon>
        <taxon>Cellulomonadaceae</taxon>
        <taxon>Cellulomonas</taxon>
    </lineage>
</organism>
<evidence type="ECO:0000313" key="1">
    <source>
        <dbReference type="EMBL" id="GIG36818.1"/>
    </source>
</evidence>
<accession>A0A919U353</accession>
<protein>
    <submittedName>
        <fullName evidence="1">Uncharacterized protein</fullName>
    </submittedName>
</protein>
<keyword evidence="2" id="KW-1185">Reference proteome</keyword>
<dbReference type="RefSeq" id="WP_203668846.1">
    <property type="nucleotide sequence ID" value="NZ_BONO01000016.1"/>
</dbReference>
<name>A0A919U353_9CELL</name>
<reference evidence="1" key="1">
    <citation type="submission" date="2021-01" db="EMBL/GenBank/DDBJ databases">
        <title>Whole genome shotgun sequence of Cellulomonas pakistanensis NBRC 110800.</title>
        <authorList>
            <person name="Komaki H."/>
            <person name="Tamura T."/>
        </authorList>
    </citation>
    <scope>NUCLEOTIDE SEQUENCE</scope>
    <source>
        <strain evidence="1">NBRC 110800</strain>
    </source>
</reference>
<comment type="caution">
    <text evidence="1">The sequence shown here is derived from an EMBL/GenBank/DDBJ whole genome shotgun (WGS) entry which is preliminary data.</text>
</comment>
<gene>
    <name evidence="1" type="ORF">Cpa01nite_21990</name>
</gene>
<dbReference type="Proteomes" id="UP000642125">
    <property type="component" value="Unassembled WGS sequence"/>
</dbReference>
<dbReference type="EMBL" id="BONO01000016">
    <property type="protein sequence ID" value="GIG36818.1"/>
    <property type="molecule type" value="Genomic_DNA"/>
</dbReference>
<sequence length="93" mass="10383">MPRAFDDLDEHAIRRARIVVLHDPLPTEDGTTWLLSLVDLDGRVVAREIATARDGSLGAVVRPYLDVVGRRVDGEWLSDEDAAGRARHRARLD</sequence>